<dbReference type="InterPro" id="IPR000667">
    <property type="entry name" value="Peptidase_S13"/>
</dbReference>
<dbReference type="OrthoDB" id="9802627at2"/>
<dbReference type="KEGG" id="afla:FHG64_06845"/>
<dbReference type="Gene3D" id="3.40.710.10">
    <property type="entry name" value="DD-peptidase/beta-lactamase superfamily"/>
    <property type="match status" value="2"/>
</dbReference>
<dbReference type="NCBIfam" id="TIGR00666">
    <property type="entry name" value="PBP4"/>
    <property type="match status" value="1"/>
</dbReference>
<dbReference type="Pfam" id="PF02113">
    <property type="entry name" value="Peptidase_S13"/>
    <property type="match status" value="1"/>
</dbReference>
<dbReference type="PROSITE" id="PS51257">
    <property type="entry name" value="PROKAR_LIPOPROTEIN"/>
    <property type="match status" value="1"/>
</dbReference>
<name>A0A5B7X3D1_9FLAO</name>
<dbReference type="EMBL" id="CP040812">
    <property type="protein sequence ID" value="QCY69143.1"/>
    <property type="molecule type" value="Genomic_DNA"/>
</dbReference>
<dbReference type="PRINTS" id="PR00922">
    <property type="entry name" value="DADACBPTASE3"/>
</dbReference>
<dbReference type="PANTHER" id="PTHR30023">
    <property type="entry name" value="D-ALANYL-D-ALANINE CARBOXYPEPTIDASE"/>
    <property type="match status" value="1"/>
</dbReference>
<dbReference type="AlphaFoldDB" id="A0A5B7X3D1"/>
<dbReference type="GO" id="GO:0000270">
    <property type="term" value="P:peptidoglycan metabolic process"/>
    <property type="evidence" value="ECO:0007669"/>
    <property type="project" value="TreeGrafter"/>
</dbReference>
<dbReference type="InterPro" id="IPR012338">
    <property type="entry name" value="Beta-lactam/transpept-like"/>
</dbReference>
<protein>
    <submittedName>
        <fullName evidence="3">D-alanyl-D-alanine carboxypeptidase/D-alanyl-D-alanine-endopeptidase</fullName>
        <ecNumber evidence="3">3.4.16.4</ecNumber>
    </submittedName>
</protein>
<evidence type="ECO:0000313" key="3">
    <source>
        <dbReference type="EMBL" id="QCY69143.1"/>
    </source>
</evidence>
<dbReference type="GO" id="GO:0009002">
    <property type="term" value="F:serine-type D-Ala-D-Ala carboxypeptidase activity"/>
    <property type="evidence" value="ECO:0007669"/>
    <property type="project" value="UniProtKB-EC"/>
</dbReference>
<keyword evidence="3" id="KW-0121">Carboxypeptidase</keyword>
<evidence type="ECO:0000313" key="4">
    <source>
        <dbReference type="Proteomes" id="UP000309016"/>
    </source>
</evidence>
<keyword evidence="3" id="KW-0645">Protease</keyword>
<keyword evidence="4" id="KW-1185">Reference proteome</keyword>
<dbReference type="SUPFAM" id="SSF56601">
    <property type="entry name" value="beta-lactamase/transpeptidase-like"/>
    <property type="match status" value="1"/>
</dbReference>
<proteinExistence type="inferred from homology"/>
<dbReference type="EC" id="3.4.16.4" evidence="3"/>
<evidence type="ECO:0000256" key="2">
    <source>
        <dbReference type="ARBA" id="ARBA00022801"/>
    </source>
</evidence>
<dbReference type="RefSeq" id="WP_139065718.1">
    <property type="nucleotide sequence ID" value="NZ_CP040812.1"/>
</dbReference>
<keyword evidence="2 3" id="KW-0378">Hydrolase</keyword>
<sequence>MVSKFRISRHTIFLFFFLSFLFLLFSSCSSTKIIDRTFKKSPSFEQGFAGLAVYDLTAGKMIYEHNASKYFTPASNIKLFSLYTGLKILGDSVPALKYEVRGDSVIFKGTGDPSFLNPDLQESKIAEFLRNRSETLYYFPPSFTEKYFGPGWSWDDYNSYYSVERSSFPVYGNRISVEFPAGAKVPRVSPGIFKDSIGPVTTSENFRGVRREMLSNKFSFDQNTSQRSQPQQVPVKYSPELLVNILRDTLQKEVVLLQDPKSQFRNPKTLYSLPVDSIYRRMMEVSDNFIAEQILLLAAGKIADTLKTEIAIAHMLENHLQDLPDEPQWVDGSGLSRYNLVTPRTMVALLRKIKAEAPVERLFGLMATGGVSGTLKNNYAAATPYIFAKTGTLRNNHSLSGFLRAKSGKILAFSFMNSNYVVPTSELKENMEVILKQLYERN</sequence>
<dbReference type="GO" id="GO:0006508">
    <property type="term" value="P:proteolysis"/>
    <property type="evidence" value="ECO:0007669"/>
    <property type="project" value="InterPro"/>
</dbReference>
<evidence type="ECO:0000256" key="1">
    <source>
        <dbReference type="ARBA" id="ARBA00006096"/>
    </source>
</evidence>
<dbReference type="PANTHER" id="PTHR30023:SF0">
    <property type="entry name" value="PENICILLIN-SENSITIVE CARBOXYPEPTIDASE A"/>
    <property type="match status" value="1"/>
</dbReference>
<reference evidence="3 4" key="1">
    <citation type="submission" date="2019-06" db="EMBL/GenBank/DDBJ databases">
        <title>Complete genome sequence of Antarcticibacterium flavum KCTC 52984T from an Antarctic marine sediment.</title>
        <authorList>
            <person name="Lee Y.M."/>
            <person name="Shin S.C."/>
        </authorList>
    </citation>
    <scope>NUCLEOTIDE SEQUENCE [LARGE SCALE GENOMIC DNA]</scope>
    <source>
        <strain evidence="3 4">KCTC 52984</strain>
    </source>
</reference>
<comment type="similarity">
    <text evidence="1">Belongs to the peptidase S13 family.</text>
</comment>
<gene>
    <name evidence="3" type="primary">dacB</name>
    <name evidence="3" type="ORF">FHG64_06845</name>
</gene>
<organism evidence="3 4">
    <name type="scientific">Antarcticibacterium flavum</name>
    <dbReference type="NCBI Taxonomy" id="2058175"/>
    <lineage>
        <taxon>Bacteria</taxon>
        <taxon>Pseudomonadati</taxon>
        <taxon>Bacteroidota</taxon>
        <taxon>Flavobacteriia</taxon>
        <taxon>Flavobacteriales</taxon>
        <taxon>Flavobacteriaceae</taxon>
        <taxon>Antarcticibacterium</taxon>
    </lineage>
</organism>
<dbReference type="Proteomes" id="UP000309016">
    <property type="component" value="Chromosome"/>
</dbReference>
<accession>A0A5B7X3D1</accession>